<proteinExistence type="predicted"/>
<keyword evidence="5" id="KW-0808">Transferase</keyword>
<protein>
    <submittedName>
        <fullName evidence="5">Acyltransferase</fullName>
    </submittedName>
</protein>
<accession>A0A9W6NPY6</accession>
<feature type="transmembrane region" description="Helical" evidence="2">
    <location>
        <begin position="307"/>
        <end position="326"/>
    </location>
</feature>
<feature type="region of interest" description="Disordered" evidence="1">
    <location>
        <begin position="1"/>
        <end position="24"/>
    </location>
</feature>
<feature type="transmembrane region" description="Helical" evidence="2">
    <location>
        <begin position="255"/>
        <end position="274"/>
    </location>
</feature>
<dbReference type="GO" id="GO:0016020">
    <property type="term" value="C:membrane"/>
    <property type="evidence" value="ECO:0007669"/>
    <property type="project" value="TreeGrafter"/>
</dbReference>
<dbReference type="Pfam" id="PF01757">
    <property type="entry name" value="Acyl_transf_3"/>
    <property type="match status" value="1"/>
</dbReference>
<sequence length="701" mass="75026">MTLVTAPPVDTSTAPVPVSATPPDKHRHADFRPDIEGLRAVAVTIVVLFHGGLTVLAGGYIGVDVFFVISGFLITSQLLREITNTGRISIGRFYARRVLRLLPASSFVVAATLAAAWLWLPPLRVTAIANDALTTTMYGLNYRLAIEGTDYLGSTAEPSPLQHFWSLAVEEQFYLIWPLLLLLAARTRRGTAVRRTRIAVVLAVIIAVSFTLSVWQTRVSAPWAYFGAHTRAWELAAGALIAIAAPLLTRLPRRAAVIGRWTGLAGIAAAALLFTEQTAFPGYAAALPVLAACTVIATGCANATSRILGAAPLQAIGRLSYGWYLWHWPILIIGPHVFGPLTVPKTLALAGLALLLAIATSRRVEDPMRQHRTLRRRTRPALLVGAGLSAGVAGLSLLLPVVVPSTAGSGQADDTMSLVSGSAAEQQLATLIQHSSTVTTVPANLSPSITNASTDVGRIYTDGCDPAFADATVKKPCMYGDPNGTQTIVLLGDSHAGHWFPAVNEIATERHWRLAMVTKSACSAASATIFMKNLKRVYTECDRWRTAALEYINTLHPAMVIASSNGHGDAMNVGDDQDTGWAKAWTTTFDALPRSARLVLISDTAWPSSNIPECVSNHLTNVTACNRPRTAAFTDSRRRKLVADAATQHGGTVIDPAPWMCEQKTCPVIIGNILVYKDDSHISATFSTMLAPLLSPKLPAI</sequence>
<dbReference type="GO" id="GO:0016747">
    <property type="term" value="F:acyltransferase activity, transferring groups other than amino-acyl groups"/>
    <property type="evidence" value="ECO:0007669"/>
    <property type="project" value="InterPro"/>
</dbReference>
<keyword evidence="2" id="KW-0812">Transmembrane</keyword>
<keyword evidence="2" id="KW-0472">Membrane</keyword>
<keyword evidence="6" id="KW-1185">Reference proteome</keyword>
<feature type="transmembrane region" description="Helical" evidence="2">
    <location>
        <begin position="99"/>
        <end position="120"/>
    </location>
</feature>
<dbReference type="GO" id="GO:0009103">
    <property type="term" value="P:lipopolysaccharide biosynthetic process"/>
    <property type="evidence" value="ECO:0007669"/>
    <property type="project" value="TreeGrafter"/>
</dbReference>
<dbReference type="InterPro" id="IPR043968">
    <property type="entry name" value="SGNH"/>
</dbReference>
<feature type="transmembrane region" description="Helical" evidence="2">
    <location>
        <begin position="59"/>
        <end position="79"/>
    </location>
</feature>
<dbReference type="AlphaFoldDB" id="A0A9W6NPY6"/>
<dbReference type="InterPro" id="IPR050879">
    <property type="entry name" value="Acyltransferase_3"/>
</dbReference>
<evidence type="ECO:0000256" key="2">
    <source>
        <dbReference type="SAM" id="Phobius"/>
    </source>
</evidence>
<comment type="caution">
    <text evidence="5">The sequence shown here is derived from an EMBL/GenBank/DDBJ whole genome shotgun (WGS) entry which is preliminary data.</text>
</comment>
<feature type="domain" description="SGNH" evidence="4">
    <location>
        <begin position="473"/>
        <end position="695"/>
    </location>
</feature>
<keyword evidence="2" id="KW-1133">Transmembrane helix</keyword>
<dbReference type="PANTHER" id="PTHR23028:SF53">
    <property type="entry name" value="ACYL_TRANSF_3 DOMAIN-CONTAINING PROTEIN"/>
    <property type="match status" value="1"/>
</dbReference>
<feature type="transmembrane region" description="Helical" evidence="2">
    <location>
        <begin position="164"/>
        <end position="185"/>
    </location>
</feature>
<reference evidence="5" key="2">
    <citation type="submission" date="2023-01" db="EMBL/GenBank/DDBJ databases">
        <authorList>
            <person name="Sun Q."/>
            <person name="Evtushenko L."/>
        </authorList>
    </citation>
    <scope>NUCLEOTIDE SEQUENCE</scope>
    <source>
        <strain evidence="5">VKM Ac-1321</strain>
    </source>
</reference>
<gene>
    <name evidence="5" type="ORF">GCM10017581_064530</name>
</gene>
<keyword evidence="5" id="KW-0012">Acyltransferase</keyword>
<dbReference type="Pfam" id="PF19040">
    <property type="entry name" value="SGNH"/>
    <property type="match status" value="1"/>
</dbReference>
<feature type="transmembrane region" description="Helical" evidence="2">
    <location>
        <begin position="228"/>
        <end position="248"/>
    </location>
</feature>
<reference evidence="5" key="1">
    <citation type="journal article" date="2014" name="Int. J. Syst. Evol. Microbiol.">
        <title>Complete genome sequence of Corynebacterium casei LMG S-19264T (=DSM 44701T), isolated from a smear-ripened cheese.</title>
        <authorList>
            <consortium name="US DOE Joint Genome Institute (JGI-PGF)"/>
            <person name="Walter F."/>
            <person name="Albersmeier A."/>
            <person name="Kalinowski J."/>
            <person name="Ruckert C."/>
        </authorList>
    </citation>
    <scope>NUCLEOTIDE SEQUENCE</scope>
    <source>
        <strain evidence="5">VKM Ac-1321</strain>
    </source>
</reference>
<dbReference type="RefSeq" id="WP_261961874.1">
    <property type="nucleotide sequence ID" value="NZ_BAAAXA010000001.1"/>
</dbReference>
<evidence type="ECO:0000259" key="3">
    <source>
        <dbReference type="Pfam" id="PF01757"/>
    </source>
</evidence>
<dbReference type="EMBL" id="BSFP01000048">
    <property type="protein sequence ID" value="GLL04706.1"/>
    <property type="molecule type" value="Genomic_DNA"/>
</dbReference>
<feature type="transmembrane region" description="Helical" evidence="2">
    <location>
        <begin position="381"/>
        <end position="403"/>
    </location>
</feature>
<evidence type="ECO:0000313" key="6">
    <source>
        <dbReference type="Proteomes" id="UP001143480"/>
    </source>
</evidence>
<organism evidence="5 6">
    <name type="scientific">Dactylosporangium matsuzakiense</name>
    <dbReference type="NCBI Taxonomy" id="53360"/>
    <lineage>
        <taxon>Bacteria</taxon>
        <taxon>Bacillati</taxon>
        <taxon>Actinomycetota</taxon>
        <taxon>Actinomycetes</taxon>
        <taxon>Micromonosporales</taxon>
        <taxon>Micromonosporaceae</taxon>
        <taxon>Dactylosporangium</taxon>
    </lineage>
</organism>
<feature type="transmembrane region" description="Helical" evidence="2">
    <location>
        <begin position="197"/>
        <end position="216"/>
    </location>
</feature>
<feature type="transmembrane region" description="Helical" evidence="2">
    <location>
        <begin position="338"/>
        <end position="360"/>
    </location>
</feature>
<evidence type="ECO:0000313" key="5">
    <source>
        <dbReference type="EMBL" id="GLL04706.1"/>
    </source>
</evidence>
<feature type="transmembrane region" description="Helical" evidence="2">
    <location>
        <begin position="280"/>
        <end position="300"/>
    </location>
</feature>
<dbReference type="Proteomes" id="UP001143480">
    <property type="component" value="Unassembled WGS sequence"/>
</dbReference>
<evidence type="ECO:0000259" key="4">
    <source>
        <dbReference type="Pfam" id="PF19040"/>
    </source>
</evidence>
<dbReference type="PANTHER" id="PTHR23028">
    <property type="entry name" value="ACETYLTRANSFERASE"/>
    <property type="match status" value="1"/>
</dbReference>
<evidence type="ECO:0000256" key="1">
    <source>
        <dbReference type="SAM" id="MobiDB-lite"/>
    </source>
</evidence>
<feature type="domain" description="Acyltransferase 3" evidence="3">
    <location>
        <begin position="34"/>
        <end position="361"/>
    </location>
</feature>
<name>A0A9W6NPY6_9ACTN</name>
<dbReference type="InterPro" id="IPR002656">
    <property type="entry name" value="Acyl_transf_3_dom"/>
</dbReference>